<feature type="region of interest" description="Disordered" evidence="1">
    <location>
        <begin position="1"/>
        <end position="36"/>
    </location>
</feature>
<feature type="compositionally biased region" description="Basic and acidic residues" evidence="1">
    <location>
        <begin position="13"/>
        <end position="26"/>
    </location>
</feature>
<organism evidence="3 4">
    <name type="scientific">Fusarium oxysporum f. sp. radicis-cucumerinum</name>
    <dbReference type="NCBI Taxonomy" id="327505"/>
    <lineage>
        <taxon>Eukaryota</taxon>
        <taxon>Fungi</taxon>
        <taxon>Dikarya</taxon>
        <taxon>Ascomycota</taxon>
        <taxon>Pezizomycotina</taxon>
        <taxon>Sordariomycetes</taxon>
        <taxon>Hypocreomycetidae</taxon>
        <taxon>Hypocreales</taxon>
        <taxon>Nectriaceae</taxon>
        <taxon>Fusarium</taxon>
        <taxon>Fusarium oxysporum species complex</taxon>
    </lineage>
</organism>
<dbReference type="InterPro" id="IPR011990">
    <property type="entry name" value="TPR-like_helical_dom_sf"/>
</dbReference>
<dbReference type="Pfam" id="PF00931">
    <property type="entry name" value="NB-ARC"/>
    <property type="match status" value="1"/>
</dbReference>
<dbReference type="Pfam" id="PF13424">
    <property type="entry name" value="TPR_12"/>
    <property type="match status" value="1"/>
</dbReference>
<dbReference type="SUPFAM" id="SSF53474">
    <property type="entry name" value="alpha/beta-Hydrolases"/>
    <property type="match status" value="1"/>
</dbReference>
<dbReference type="PANTHER" id="PTHR46082:SF6">
    <property type="entry name" value="AAA+ ATPASE DOMAIN-CONTAINING PROTEIN-RELATED"/>
    <property type="match status" value="1"/>
</dbReference>
<evidence type="ECO:0000313" key="4">
    <source>
        <dbReference type="Proteomes" id="UP000219602"/>
    </source>
</evidence>
<dbReference type="GO" id="GO:0043531">
    <property type="term" value="F:ADP binding"/>
    <property type="evidence" value="ECO:0007669"/>
    <property type="project" value="InterPro"/>
</dbReference>
<proteinExistence type="predicted"/>
<dbReference type="EMBL" id="MABQ02000008">
    <property type="protein sequence ID" value="PCD28958.1"/>
    <property type="molecule type" value="Genomic_DNA"/>
</dbReference>
<dbReference type="InterPro" id="IPR053137">
    <property type="entry name" value="NLR-like"/>
</dbReference>
<sequence>MFSSVRRIFRSKSKSDKTCNAKEKPTPEPSPKPVTQTRTTFFYSGIQTFHSTEIDDIDIVFVHGLKGDCQKTWTDKSSGNPWPKTLLPLEIETARILTYSYDSTVTGKDDVPSQNRISNHAYNLVTALASLRQSDNTTERPIIFVCHSLGGLVCQDALVTAKQRSEQHLQDIVNFTRGVIFLGTPHHGSSLAKIGELVSRSVGLVKETNSDIVQVLTRDSEVLARIQDSFQALLMTRSKDEASMIDITCFYEELPTKRFGVIVPKHSAILPGYISIGIHKNHAEMTKFSNSGEPGFVAICGELKRWMKRIQQTQSMPQPHSHVAQCLIPYTINPGFVGRSEILYLLKSQLGDAESQSQSKGHRRAALHGLGGVGKTQIALSYAYWIQEVSQDTSVFWVHASSVEKFSESYANIANECRISGHEDPTFDALSTVRDWLESKQSGQWLMVIDNADDMQLFFPHNDSSKLKANTESGMSQFIPQCPHGNVLITTRNMQVGSRLTKGKFPIEVGKMDEHEATQLLRQGLQQADETEKDLLELSSRLEFLPLALVQAAAFIQENSITVCEYLELLDGSQDDLVELLNEEFETVGRDSDTPRAVAQTWMLSFQQIERQYLFASELLSLMCLFDRQKIPLDFVDFYAREKLPPESNVKMKLVKALGVLKAFCFIRSEKGGDHTMHRLIQLVTRTWLVRKGSIAEFTRHAFSAVSDFYPYASFDDAEFWLEDMTTCTAYLSHAKSVLEAQIIETEEDRLIRASVLHRVGSFFRFQGRYREAESLQREGLNIRRELLGEEHIETLVTISDLAGSLADLRRFEESDKLQRGLIETLKRLHGDENEKTLDAMSNLAVHLSQQDRNDEAIALDRHVLEVRKRILGEEHIDTIQVMDNLAVRLEGEEAEELQRRVVEVKIKILGKEHPSTVHSKANLAMTLFNGDELGEAEDLFLEALEANKKILGEDHPTTLRVMANLGSVWLLLGQMFLNERHLYPDVDMLGDAKRLFEECLGLRMKRLGPDDSETIETRDLLDECLEALELQSDRSSAYWQMGYDMDVMTPPPSSFMITVFTSQPVREFIKLEERKESL</sequence>
<dbReference type="PANTHER" id="PTHR46082">
    <property type="entry name" value="ATP/GTP-BINDING PROTEIN-RELATED"/>
    <property type="match status" value="1"/>
</dbReference>
<feature type="domain" description="NB-ARC" evidence="2">
    <location>
        <begin position="365"/>
        <end position="523"/>
    </location>
</feature>
<gene>
    <name evidence="3" type="ORF">AU210_011503</name>
</gene>
<accession>A0A2H3GM37</accession>
<comment type="caution">
    <text evidence="3">The sequence shown here is derived from an EMBL/GenBank/DDBJ whole genome shotgun (WGS) entry which is preliminary data.</text>
</comment>
<dbReference type="SUPFAM" id="SSF52540">
    <property type="entry name" value="P-loop containing nucleoside triphosphate hydrolases"/>
    <property type="match status" value="1"/>
</dbReference>
<reference evidence="3 4" key="1">
    <citation type="journal article" date="2016" name="Environ. Microbiol.">
        <title>Effector profiles distinguish formae speciales of Fusarium oxysporum.</title>
        <authorList>
            <person name="van Dam P."/>
            <person name="Fokkens L."/>
            <person name="Schmidt S.M."/>
            <person name="Linmans J.H."/>
            <person name="Kistler H.C."/>
            <person name="Ma L.J."/>
            <person name="Rep M."/>
        </authorList>
    </citation>
    <scope>NUCLEOTIDE SEQUENCE [LARGE SCALE GENOMIC DNA]</scope>
    <source>
        <strain evidence="3 4">Forc016</strain>
    </source>
</reference>
<dbReference type="InterPro" id="IPR029058">
    <property type="entry name" value="AB_hydrolase_fold"/>
</dbReference>
<dbReference type="Gene3D" id="3.40.50.300">
    <property type="entry name" value="P-loop containing nucleotide triphosphate hydrolases"/>
    <property type="match status" value="1"/>
</dbReference>
<dbReference type="Proteomes" id="UP000219602">
    <property type="component" value="Chromosome 10"/>
</dbReference>
<dbReference type="SUPFAM" id="SSF48452">
    <property type="entry name" value="TPR-like"/>
    <property type="match status" value="2"/>
</dbReference>
<dbReference type="Pfam" id="PF13374">
    <property type="entry name" value="TPR_10"/>
    <property type="match status" value="3"/>
</dbReference>
<evidence type="ECO:0000313" key="3">
    <source>
        <dbReference type="EMBL" id="PCD28958.1"/>
    </source>
</evidence>
<dbReference type="InterPro" id="IPR027417">
    <property type="entry name" value="P-loop_NTPase"/>
</dbReference>
<dbReference type="Gene3D" id="1.25.40.10">
    <property type="entry name" value="Tetratricopeptide repeat domain"/>
    <property type="match status" value="2"/>
</dbReference>
<dbReference type="Gene3D" id="3.40.50.1820">
    <property type="entry name" value="alpha/beta hydrolase"/>
    <property type="match status" value="1"/>
</dbReference>
<evidence type="ECO:0000256" key="1">
    <source>
        <dbReference type="SAM" id="MobiDB-lite"/>
    </source>
</evidence>
<protein>
    <recommendedName>
        <fullName evidence="2">NB-ARC domain-containing protein</fullName>
    </recommendedName>
</protein>
<reference evidence="3 4" key="2">
    <citation type="journal article" date="2017" name="Sci. Rep.">
        <title>A mobile pathogenicity chromosome in Fusarium oxysporum for infection of multiple cucurbit species.</title>
        <authorList>
            <person name="van Dam P."/>
            <person name="Fokkens L."/>
            <person name="Ayukawa Y."/>
            <person name="van der Gragt M."/>
            <person name="Ter Horst A."/>
            <person name="Brankovics B."/>
            <person name="Houterman P.M."/>
            <person name="Arie T."/>
            <person name="Rep M."/>
        </authorList>
    </citation>
    <scope>NUCLEOTIDE SEQUENCE [LARGE SCALE GENOMIC DNA]</scope>
    <source>
        <strain evidence="3 4">Forc016</strain>
    </source>
</reference>
<name>A0A2H3GM37_FUSOX</name>
<evidence type="ECO:0000259" key="2">
    <source>
        <dbReference type="Pfam" id="PF00931"/>
    </source>
</evidence>
<dbReference type="InterPro" id="IPR002182">
    <property type="entry name" value="NB-ARC"/>
</dbReference>
<dbReference type="AlphaFoldDB" id="A0A2H3GM37"/>